<dbReference type="GO" id="GO:0006229">
    <property type="term" value="P:dUTP biosynthetic process"/>
    <property type="evidence" value="ECO:0007669"/>
    <property type="project" value="InterPro"/>
</dbReference>
<sequence length="178" mass="20070">MILSDKRILEEIDKGNIIIEPFNREMLGTNSYDVHLGKYLANYTSRTLDAKVHNEIEHFEIPKSGFVLQPNTLYLGVTVEYTETHAHVPFLEGKSSTGRLGIDIHATAGKGDVGFCNTWTLEISATQPVRIYAGMPIGQLIYFVVEGEIENLYNAKGNAKYNNPTTRPVESMMWKNKF</sequence>
<dbReference type="GO" id="GO:0015949">
    <property type="term" value="P:nucleobase-containing small molecule interconversion"/>
    <property type="evidence" value="ECO:0007669"/>
    <property type="project" value="TreeGrafter"/>
</dbReference>
<comment type="caution">
    <text evidence="3">The sequence shown here is derived from an EMBL/GenBank/DDBJ whole genome shotgun (WGS) entry which is preliminary data.</text>
</comment>
<dbReference type="Pfam" id="PF22769">
    <property type="entry name" value="DCD"/>
    <property type="match status" value="1"/>
</dbReference>
<dbReference type="NCBIfam" id="TIGR02274">
    <property type="entry name" value="dCTP_deam"/>
    <property type="match status" value="1"/>
</dbReference>
<dbReference type="AlphaFoldDB" id="A0A495JB35"/>
<evidence type="ECO:0000313" key="3">
    <source>
        <dbReference type="EMBL" id="RKR85614.1"/>
    </source>
</evidence>
<dbReference type="GO" id="GO:0008829">
    <property type="term" value="F:dCTP deaminase activity"/>
    <property type="evidence" value="ECO:0007669"/>
    <property type="project" value="InterPro"/>
</dbReference>
<dbReference type="Proteomes" id="UP000268007">
    <property type="component" value="Unassembled WGS sequence"/>
</dbReference>
<protein>
    <submittedName>
        <fullName evidence="3">dCTP deaminase</fullName>
    </submittedName>
</protein>
<dbReference type="RefSeq" id="WP_121201652.1">
    <property type="nucleotide sequence ID" value="NZ_RBKU01000001.1"/>
</dbReference>
<dbReference type="PANTHER" id="PTHR42680">
    <property type="entry name" value="DCTP DEAMINASE"/>
    <property type="match status" value="1"/>
</dbReference>
<dbReference type="InterPro" id="IPR011962">
    <property type="entry name" value="dCTP_deaminase"/>
</dbReference>
<dbReference type="InterPro" id="IPR036157">
    <property type="entry name" value="dUTPase-like_sf"/>
</dbReference>
<dbReference type="Gene3D" id="2.70.40.10">
    <property type="match status" value="1"/>
</dbReference>
<gene>
    <name evidence="3" type="ORF">BDD43_5885</name>
</gene>
<keyword evidence="4" id="KW-1185">Reference proteome</keyword>
<dbReference type="PANTHER" id="PTHR42680:SF3">
    <property type="entry name" value="DCTP DEAMINASE"/>
    <property type="match status" value="1"/>
</dbReference>
<reference evidence="3 4" key="1">
    <citation type="submission" date="2018-10" db="EMBL/GenBank/DDBJ databases">
        <title>Genomic Encyclopedia of Archaeal and Bacterial Type Strains, Phase II (KMG-II): from individual species to whole genera.</title>
        <authorList>
            <person name="Goeker M."/>
        </authorList>
    </citation>
    <scope>NUCLEOTIDE SEQUENCE [LARGE SCALE GENOMIC DNA]</scope>
    <source>
        <strain evidence="3 4">DSM 18602</strain>
    </source>
</reference>
<evidence type="ECO:0000256" key="1">
    <source>
        <dbReference type="ARBA" id="ARBA00022801"/>
    </source>
</evidence>
<keyword evidence="1" id="KW-0378">Hydrolase</keyword>
<evidence type="ECO:0000256" key="2">
    <source>
        <dbReference type="ARBA" id="ARBA00023080"/>
    </source>
</evidence>
<accession>A0A495JB35</accession>
<proteinExistence type="predicted"/>
<dbReference type="SUPFAM" id="SSF51283">
    <property type="entry name" value="dUTPase-like"/>
    <property type="match status" value="1"/>
</dbReference>
<name>A0A495JB35_9SPHI</name>
<dbReference type="InterPro" id="IPR033704">
    <property type="entry name" value="dUTPase_trimeric"/>
</dbReference>
<dbReference type="OrthoDB" id="9780202at2"/>
<dbReference type="EMBL" id="RBKU01000001">
    <property type="protein sequence ID" value="RKR85614.1"/>
    <property type="molecule type" value="Genomic_DNA"/>
</dbReference>
<dbReference type="CDD" id="cd07557">
    <property type="entry name" value="trimeric_dUTPase"/>
    <property type="match status" value="1"/>
</dbReference>
<organism evidence="3 4">
    <name type="scientific">Mucilaginibacter gracilis</name>
    <dbReference type="NCBI Taxonomy" id="423350"/>
    <lineage>
        <taxon>Bacteria</taxon>
        <taxon>Pseudomonadati</taxon>
        <taxon>Bacteroidota</taxon>
        <taxon>Sphingobacteriia</taxon>
        <taxon>Sphingobacteriales</taxon>
        <taxon>Sphingobacteriaceae</taxon>
        <taxon>Mucilaginibacter</taxon>
    </lineage>
</organism>
<evidence type="ECO:0000313" key="4">
    <source>
        <dbReference type="Proteomes" id="UP000268007"/>
    </source>
</evidence>
<keyword evidence="2" id="KW-0546">Nucleotide metabolism</keyword>